<dbReference type="eggNOG" id="KOG0379">
    <property type="taxonomic scope" value="Eukaryota"/>
</dbReference>
<dbReference type="Proteomes" id="UP000001542">
    <property type="component" value="Unassembled WGS sequence"/>
</dbReference>
<evidence type="ECO:0000256" key="3">
    <source>
        <dbReference type="SAM" id="Coils"/>
    </source>
</evidence>
<dbReference type="eggNOG" id="KOG3519">
    <property type="taxonomic scope" value="Eukaryota"/>
</dbReference>
<sequence>MSLCVIHGTSPNIVLPADSYMDKSCSEILNAVNHQGCLLAYRCPFYTEVLKLEDIPLKMHEELILHDDLEDYPAPEYYLKVIPESDKNYFWIEVEISTQLKDQMPLMLVSIETNELNTLTVQNIFLACKACFGYDFTEEKLSIGDRQLEMSEPAEPILQQCRSEHIKLNVVLGDAGKRKIGARGHITAEIISTEETYNNDLKMLLEYWEPEFRKSTAFQEGEIHSLFREIKTIYQVHSAFLEDLKKIKPGFTAEMSYVFLKHLQNFTKAKVFVSAYKPIDDMLKKKRMVRSVDKQISEIEANMPLHNGRNFMSYYITPVQRYPRYPLLFRELDKSTPSFHPEKHYISMTMQKLNEVNKNIDQLSHKIISIQAMQDIQNTMPPGTIIMDHGREIIEQAVVRIVSTKKTGPGVLYLFNNMVMLAITKKKINTPLLQFEPSKFKFANCKPVLTSIYVVDDDEAYQIDFNDISEKMTWLDQYHNLLSEIFREYKSEKPAVKWTDVELSETVAERVSHDGCVSSGFVYYFGGTNESRSTTSTIIRYNIADSIWSIENAQVPPRESHSITALRENLYVAFGNNSNKVYSDIWCYNQAKRTWTEIVPANGKPSPRFGHTCVVYDSKLYFFGGKVTNKMNDKDTTISNCVSYYDPHNNEFRELGELPNSPPPRYNHAAVLIGKSEMAIIGGRGPKQQTFDDIWVLDMLNMTWSKRSKASVSARHDCRASVIADRWLFVSGGAADSQSEDIVVIDTKHWLKVEVEHFGNIPPNLCKHSSIAIDSHRFMIYGGTERVSHRSYPSAWICECDEAMPIMSKMAPQTVENYWEKEMIQAVAAGRAHRAQSVDPSTLVSKAQSVDPSTLVSKAQSVNLQVPPPPSVQPGSLDDVTKSPELNVSSNTISATQPSSRHTISGLQATPFSGMQATPFAGFIPKKARESPAPKLNPIDIAGAQSRRSNTNVNRSGGGGLQPTQSPGMPPAPPPPPPATTTKKTVVSKEAKVAKDSKKDKEKEKDPKKDKDAKKDKSKVENLKPREQPPSEQAGEKKDGLATVDKKTRGSVPNISVPSPVGITAADIANSRINLRRQKSKEEMTNIRASPLANASNDSANYDEARKNFTAKGEKFVMSEFYRELGIDVSSLNIFEQNATKIKSSKLWQKSYENNELSGKVAKLENLLTGNSDPPEGMTFLVKVFDDNMRTSKIMRISTATKLDDVLAKVDEILQKNDAILTIAIGKGRTQPLSQESLYDAMRNVYKGLTRCITINAI</sequence>
<feature type="compositionally biased region" description="Polar residues" evidence="4">
    <location>
        <begin position="884"/>
        <end position="906"/>
    </location>
</feature>
<reference evidence="6" key="2">
    <citation type="journal article" date="2007" name="Science">
        <title>Draft genome sequence of the sexually transmitted pathogen Trichomonas vaginalis.</title>
        <authorList>
            <person name="Carlton J.M."/>
            <person name="Hirt R.P."/>
            <person name="Silva J.C."/>
            <person name="Delcher A.L."/>
            <person name="Schatz M."/>
            <person name="Zhao Q."/>
            <person name="Wortman J.R."/>
            <person name="Bidwell S.L."/>
            <person name="Alsmark U.C.M."/>
            <person name="Besteiro S."/>
            <person name="Sicheritz-Ponten T."/>
            <person name="Noel C.J."/>
            <person name="Dacks J.B."/>
            <person name="Foster P.G."/>
            <person name="Simillion C."/>
            <person name="Van de Peer Y."/>
            <person name="Miranda-Saavedra D."/>
            <person name="Barton G.J."/>
            <person name="Westrop G.D."/>
            <person name="Mueller S."/>
            <person name="Dessi D."/>
            <person name="Fiori P.L."/>
            <person name="Ren Q."/>
            <person name="Paulsen I."/>
            <person name="Zhang H."/>
            <person name="Bastida-Corcuera F.D."/>
            <person name="Simoes-Barbosa A."/>
            <person name="Brown M.T."/>
            <person name="Hayes R.D."/>
            <person name="Mukherjee M."/>
            <person name="Okumura C.Y."/>
            <person name="Schneider R."/>
            <person name="Smith A.J."/>
            <person name="Vanacova S."/>
            <person name="Villalvazo M."/>
            <person name="Haas B.J."/>
            <person name="Pertea M."/>
            <person name="Feldblyum T.V."/>
            <person name="Utterback T.R."/>
            <person name="Shu C.L."/>
            <person name="Osoegawa K."/>
            <person name="de Jong P.J."/>
            <person name="Hrdy I."/>
            <person name="Horvathova L."/>
            <person name="Zubacova Z."/>
            <person name="Dolezal P."/>
            <person name="Malik S.B."/>
            <person name="Logsdon J.M. Jr."/>
            <person name="Henze K."/>
            <person name="Gupta A."/>
            <person name="Wang C.C."/>
            <person name="Dunne R.L."/>
            <person name="Upcroft J.A."/>
            <person name="Upcroft P."/>
            <person name="White O."/>
            <person name="Salzberg S.L."/>
            <person name="Tang P."/>
            <person name="Chiu C.-H."/>
            <person name="Lee Y.-S."/>
            <person name="Embley T.M."/>
            <person name="Coombs G.H."/>
            <person name="Mottram J.C."/>
            <person name="Tachezy J."/>
            <person name="Fraser-Liggett C.M."/>
            <person name="Johnson P.J."/>
        </authorList>
    </citation>
    <scope>NUCLEOTIDE SEQUENCE [LARGE SCALE GENOMIC DNA]</scope>
    <source>
        <strain evidence="6">G3</strain>
    </source>
</reference>
<protein>
    <submittedName>
        <fullName evidence="6">Kelch motif family protein</fullName>
    </submittedName>
</protein>
<dbReference type="InParanoid" id="A2FHX9"/>
<dbReference type="GO" id="GO:0005085">
    <property type="term" value="F:guanyl-nucleotide exchange factor activity"/>
    <property type="evidence" value="ECO:0007669"/>
    <property type="project" value="InterPro"/>
</dbReference>
<evidence type="ECO:0000259" key="5">
    <source>
        <dbReference type="PROSITE" id="PS50010"/>
    </source>
</evidence>
<name>A2FHX9_TRIV3</name>
<feature type="coiled-coil region" evidence="3">
    <location>
        <begin position="346"/>
        <end position="373"/>
    </location>
</feature>
<dbReference type="InterPro" id="IPR035899">
    <property type="entry name" value="DBL_dom_sf"/>
</dbReference>
<dbReference type="InterPro" id="IPR015915">
    <property type="entry name" value="Kelch-typ_b-propeller"/>
</dbReference>
<dbReference type="SMR" id="A2FHX9"/>
<evidence type="ECO:0000256" key="1">
    <source>
        <dbReference type="ARBA" id="ARBA00022441"/>
    </source>
</evidence>
<dbReference type="SUPFAM" id="SSF48065">
    <property type="entry name" value="DBL homology domain (DH-domain)"/>
    <property type="match status" value="1"/>
</dbReference>
<feature type="domain" description="DH" evidence="5">
    <location>
        <begin position="182"/>
        <end position="363"/>
    </location>
</feature>
<dbReference type="PROSITE" id="PS50010">
    <property type="entry name" value="DH_2"/>
    <property type="match status" value="1"/>
</dbReference>
<dbReference type="PANTHER" id="PTHR46093">
    <property type="entry name" value="ACYL-COA-BINDING DOMAIN-CONTAINING PROTEIN 5"/>
    <property type="match status" value="1"/>
</dbReference>
<dbReference type="KEGG" id="tva:4753243"/>
<dbReference type="Gene3D" id="1.20.900.10">
    <property type="entry name" value="Dbl homology (DH) domain"/>
    <property type="match status" value="1"/>
</dbReference>
<keyword evidence="1" id="KW-0880">Kelch repeat</keyword>
<reference evidence="6" key="1">
    <citation type="submission" date="2006-10" db="EMBL/GenBank/DDBJ databases">
        <authorList>
            <person name="Amadeo P."/>
            <person name="Zhao Q."/>
            <person name="Wortman J."/>
            <person name="Fraser-Liggett C."/>
            <person name="Carlton J."/>
        </authorList>
    </citation>
    <scope>NUCLEOTIDE SEQUENCE</scope>
    <source>
        <strain evidence="6">G3</strain>
    </source>
</reference>
<dbReference type="InterPro" id="IPR000219">
    <property type="entry name" value="DH_dom"/>
</dbReference>
<dbReference type="AlphaFoldDB" id="A2FHX9"/>
<dbReference type="RefSeq" id="XP_001308418.1">
    <property type="nucleotide sequence ID" value="XM_001308417.1"/>
</dbReference>
<organism evidence="6 7">
    <name type="scientific">Trichomonas vaginalis (strain ATCC PRA-98 / G3)</name>
    <dbReference type="NCBI Taxonomy" id="412133"/>
    <lineage>
        <taxon>Eukaryota</taxon>
        <taxon>Metamonada</taxon>
        <taxon>Parabasalia</taxon>
        <taxon>Trichomonadida</taxon>
        <taxon>Trichomonadidae</taxon>
        <taxon>Trichomonas</taxon>
    </lineage>
</organism>
<proteinExistence type="predicted"/>
<evidence type="ECO:0000313" key="6">
    <source>
        <dbReference type="EMBL" id="EAX95488.1"/>
    </source>
</evidence>
<dbReference type="Pfam" id="PF00621">
    <property type="entry name" value="RhoGEF"/>
    <property type="match status" value="1"/>
</dbReference>
<dbReference type="SMART" id="SM00325">
    <property type="entry name" value="RhoGEF"/>
    <property type="match status" value="1"/>
</dbReference>
<evidence type="ECO:0000313" key="7">
    <source>
        <dbReference type="Proteomes" id="UP000001542"/>
    </source>
</evidence>
<dbReference type="VEuPathDB" id="TrichDB:TVAGG3_0347700"/>
<keyword evidence="7" id="KW-1185">Reference proteome</keyword>
<dbReference type="SUPFAM" id="SSF117281">
    <property type="entry name" value="Kelch motif"/>
    <property type="match status" value="1"/>
</dbReference>
<feature type="region of interest" description="Disordered" evidence="4">
    <location>
        <begin position="928"/>
        <end position="1058"/>
    </location>
</feature>
<dbReference type="OrthoDB" id="10251809at2759"/>
<dbReference type="VEuPathDB" id="TrichDB:TVAG_222850"/>
<feature type="compositionally biased region" description="Polar residues" evidence="4">
    <location>
        <begin position="946"/>
        <end position="955"/>
    </location>
</feature>
<dbReference type="PANTHER" id="PTHR46093:SF18">
    <property type="entry name" value="FIBRONECTIN TYPE-III DOMAIN-CONTAINING PROTEIN"/>
    <property type="match status" value="1"/>
</dbReference>
<evidence type="ECO:0000256" key="2">
    <source>
        <dbReference type="ARBA" id="ARBA00022737"/>
    </source>
</evidence>
<keyword evidence="3" id="KW-0175">Coiled coil</keyword>
<feature type="compositionally biased region" description="Pro residues" evidence="4">
    <location>
        <begin position="968"/>
        <end position="979"/>
    </location>
</feature>
<feature type="compositionally biased region" description="Basic and acidic residues" evidence="4">
    <location>
        <begin position="987"/>
        <end position="1048"/>
    </location>
</feature>
<dbReference type="Gene3D" id="2.120.10.80">
    <property type="entry name" value="Kelch-type beta propeller"/>
    <property type="match status" value="2"/>
</dbReference>
<dbReference type="Pfam" id="PF24681">
    <property type="entry name" value="Kelch_KLHDC2_KLHL20_DRC7"/>
    <property type="match status" value="1"/>
</dbReference>
<accession>A2FHX9</accession>
<dbReference type="STRING" id="5722.A2FHX9"/>
<feature type="region of interest" description="Disordered" evidence="4">
    <location>
        <begin position="861"/>
        <end position="906"/>
    </location>
</feature>
<keyword evidence="2" id="KW-0677">Repeat</keyword>
<evidence type="ECO:0000256" key="4">
    <source>
        <dbReference type="SAM" id="MobiDB-lite"/>
    </source>
</evidence>
<dbReference type="EMBL" id="DS113803">
    <property type="protein sequence ID" value="EAX95488.1"/>
    <property type="molecule type" value="Genomic_DNA"/>
</dbReference>
<gene>
    <name evidence="6" type="ORF">TVAG_222850</name>
</gene>